<evidence type="ECO:0000256" key="3">
    <source>
        <dbReference type="ARBA" id="ARBA00023004"/>
    </source>
</evidence>
<dbReference type="InterPro" id="IPR026575">
    <property type="entry name" value="GpdQ/CpdA-like"/>
</dbReference>
<dbReference type="InterPro" id="IPR029052">
    <property type="entry name" value="Metallo-depent_PP-like"/>
</dbReference>
<comment type="caution">
    <text evidence="6">The sequence shown here is derived from an EMBL/GenBank/DDBJ whole genome shotgun (WGS) entry which is preliminary data.</text>
</comment>
<dbReference type="GO" id="GO:0004115">
    <property type="term" value="F:3',5'-cyclic-AMP phosphodiesterase activity"/>
    <property type="evidence" value="ECO:0007669"/>
    <property type="project" value="UniProtKB-EC"/>
</dbReference>
<protein>
    <submittedName>
        <fullName evidence="6">3',5'-cyclic-AMP phosphodiesterase</fullName>
        <ecNumber evidence="6">3.1.4.53</ecNumber>
    </submittedName>
</protein>
<evidence type="ECO:0000256" key="4">
    <source>
        <dbReference type="ARBA" id="ARBA00025742"/>
    </source>
</evidence>
<feature type="domain" description="Calcineurin-like phosphoesterase" evidence="5">
    <location>
        <begin position="2"/>
        <end position="186"/>
    </location>
</feature>
<dbReference type="EC" id="3.1.4.53" evidence="6"/>
<dbReference type="GO" id="GO:0046872">
    <property type="term" value="F:metal ion binding"/>
    <property type="evidence" value="ECO:0007669"/>
    <property type="project" value="UniProtKB-KW"/>
</dbReference>
<name>A0A3P3VJ00_9GAMM</name>
<gene>
    <name evidence="6" type="ORF">D0544_10650</name>
</gene>
<accession>A0A3P3VJ00</accession>
<keyword evidence="1" id="KW-0479">Metal-binding</keyword>
<dbReference type="PANTHER" id="PTHR42988">
    <property type="entry name" value="PHOSPHOHYDROLASE"/>
    <property type="match status" value="1"/>
</dbReference>
<dbReference type="EMBL" id="QWEZ01000002">
    <property type="protein sequence ID" value="RRJ82337.1"/>
    <property type="molecule type" value="Genomic_DNA"/>
</dbReference>
<evidence type="ECO:0000256" key="1">
    <source>
        <dbReference type="ARBA" id="ARBA00022723"/>
    </source>
</evidence>
<dbReference type="InterPro" id="IPR004843">
    <property type="entry name" value="Calcineurin-like_PHP"/>
</dbReference>
<dbReference type="Gene3D" id="3.60.21.10">
    <property type="match status" value="1"/>
</dbReference>
<dbReference type="Proteomes" id="UP000280792">
    <property type="component" value="Unassembled WGS sequence"/>
</dbReference>
<keyword evidence="2 6" id="KW-0378">Hydrolase</keyword>
<reference evidence="6 7" key="2">
    <citation type="submission" date="2018-12" db="EMBL/GenBank/DDBJ databases">
        <title>Simiduia agarivorans gen. nov., sp. nov., a marine, agarolytic bacterium isolated from shallow coastal water from Keelung, Taiwan.</title>
        <authorList>
            <person name="Shieh W.Y."/>
        </authorList>
    </citation>
    <scope>NUCLEOTIDE SEQUENCE [LARGE SCALE GENOMIC DNA]</scope>
    <source>
        <strain evidence="6 7">GTF-13</strain>
    </source>
</reference>
<keyword evidence="7" id="KW-1185">Reference proteome</keyword>
<dbReference type="AlphaFoldDB" id="A0A3P3VJ00"/>
<organism evidence="6 7">
    <name type="scientific">Aestuariirhabdus litorea</name>
    <dbReference type="NCBI Taxonomy" id="2528527"/>
    <lineage>
        <taxon>Bacteria</taxon>
        <taxon>Pseudomonadati</taxon>
        <taxon>Pseudomonadota</taxon>
        <taxon>Gammaproteobacteria</taxon>
        <taxon>Oceanospirillales</taxon>
        <taxon>Aestuariirhabdaceae</taxon>
        <taxon>Aestuariirhabdus</taxon>
    </lineage>
</organism>
<dbReference type="PANTHER" id="PTHR42988:SF2">
    <property type="entry name" value="CYCLIC NUCLEOTIDE PHOSPHODIESTERASE CBUA0032-RELATED"/>
    <property type="match status" value="1"/>
</dbReference>
<dbReference type="SUPFAM" id="SSF56300">
    <property type="entry name" value="Metallo-dependent phosphatases"/>
    <property type="match status" value="1"/>
</dbReference>
<sequence length="255" mass="28493">MQITDCHLFADADGRLMGVDTSQTLDWVLELARSLPSPDRLLLTGDLAQDGTPDSYRLLRERIAPLNVPSHWICGNHDNALAMAEALADQPQTLSKRIVMGSWQLLMLHSQVEGEVGGALAEAELELVERSLRAFKGHSLICMHHHPLAVGSQWMDRIAIANQQQLWERLALAQGQVILLCGHVHQHQERRHQGVTLLTTPATCFQFAPLSDSFGVTEEMPGLRTLELYDDGSFDTQVHRVSPHELTINRELMGY</sequence>
<evidence type="ECO:0000313" key="7">
    <source>
        <dbReference type="Proteomes" id="UP000280792"/>
    </source>
</evidence>
<dbReference type="Pfam" id="PF00149">
    <property type="entry name" value="Metallophos"/>
    <property type="match status" value="1"/>
</dbReference>
<proteinExistence type="inferred from homology"/>
<comment type="similarity">
    <text evidence="4">Belongs to the cyclic nucleotide phosphodiesterase class-III family.</text>
</comment>
<keyword evidence="3" id="KW-0408">Iron</keyword>
<evidence type="ECO:0000313" key="6">
    <source>
        <dbReference type="EMBL" id="RRJ82337.1"/>
    </source>
</evidence>
<reference evidence="6 7" key="1">
    <citation type="submission" date="2018-08" db="EMBL/GenBank/DDBJ databases">
        <authorList>
            <person name="Khan S.A."/>
        </authorList>
    </citation>
    <scope>NUCLEOTIDE SEQUENCE [LARGE SCALE GENOMIC DNA]</scope>
    <source>
        <strain evidence="6 7">GTF-13</strain>
    </source>
</reference>
<dbReference type="InterPro" id="IPR050884">
    <property type="entry name" value="CNP_phosphodiesterase-III"/>
</dbReference>
<dbReference type="CDD" id="cd07402">
    <property type="entry name" value="MPP_GpdQ"/>
    <property type="match status" value="1"/>
</dbReference>
<evidence type="ECO:0000256" key="2">
    <source>
        <dbReference type="ARBA" id="ARBA00022801"/>
    </source>
</evidence>
<evidence type="ECO:0000259" key="5">
    <source>
        <dbReference type="Pfam" id="PF00149"/>
    </source>
</evidence>
<dbReference type="NCBIfam" id="NF008359">
    <property type="entry name" value="PRK11148.1"/>
    <property type="match status" value="1"/>
</dbReference>